<keyword evidence="2" id="KW-1185">Reference proteome</keyword>
<reference evidence="1 2" key="1">
    <citation type="submission" date="2020-02" db="EMBL/GenBank/DDBJ databases">
        <title>Geodermatophilus sabuli CPCC 205279 I12A-02694.</title>
        <authorList>
            <person name="Jiang Z."/>
        </authorList>
    </citation>
    <scope>NUCLEOTIDE SEQUENCE [LARGE SCALE GENOMIC DNA]</scope>
    <source>
        <strain evidence="1 2">I12A-02694</strain>
    </source>
</reference>
<comment type="caution">
    <text evidence="1">The sequence shown here is derived from an EMBL/GenBank/DDBJ whole genome shotgun (WGS) entry which is preliminary data.</text>
</comment>
<protein>
    <submittedName>
        <fullName evidence="1">Uncharacterized protein</fullName>
    </submittedName>
</protein>
<dbReference type="AlphaFoldDB" id="A0A7K3W497"/>
<evidence type="ECO:0000313" key="2">
    <source>
        <dbReference type="Proteomes" id="UP000470246"/>
    </source>
</evidence>
<evidence type="ECO:0000313" key="1">
    <source>
        <dbReference type="EMBL" id="NEK59696.1"/>
    </source>
</evidence>
<organism evidence="1 2">
    <name type="scientific">Geodermatophilus sabuli</name>
    <dbReference type="NCBI Taxonomy" id="1564158"/>
    <lineage>
        <taxon>Bacteria</taxon>
        <taxon>Bacillati</taxon>
        <taxon>Actinomycetota</taxon>
        <taxon>Actinomycetes</taxon>
        <taxon>Geodermatophilales</taxon>
        <taxon>Geodermatophilaceae</taxon>
        <taxon>Geodermatophilus</taxon>
    </lineage>
</organism>
<gene>
    <name evidence="1" type="ORF">GCU56_17705</name>
</gene>
<sequence>MLTTVPAGALRAVAAEARSAVARLTRVQRPHTQLSVLDDPLVSRRVHDPVSSVGSAIATALSGQP</sequence>
<dbReference type="RefSeq" id="WP_163483075.1">
    <property type="nucleotide sequence ID" value="NZ_JAAGWF010000020.1"/>
</dbReference>
<dbReference type="Proteomes" id="UP000470246">
    <property type="component" value="Unassembled WGS sequence"/>
</dbReference>
<name>A0A7K3W497_9ACTN</name>
<dbReference type="EMBL" id="JAAGWF010000020">
    <property type="protein sequence ID" value="NEK59696.1"/>
    <property type="molecule type" value="Genomic_DNA"/>
</dbReference>
<proteinExistence type="predicted"/>
<accession>A0A7K3W497</accession>